<feature type="compositionally biased region" description="Low complexity" evidence="1">
    <location>
        <begin position="261"/>
        <end position="280"/>
    </location>
</feature>
<gene>
    <name evidence="3" type="ORF">BU24DRAFT_404791</name>
</gene>
<evidence type="ECO:0000256" key="2">
    <source>
        <dbReference type="SAM" id="Phobius"/>
    </source>
</evidence>
<dbReference type="OrthoDB" id="3692311at2759"/>
<feature type="compositionally biased region" description="Low complexity" evidence="1">
    <location>
        <begin position="133"/>
        <end position="159"/>
    </location>
</feature>
<sequence>MPHLLPRQSAPPSPTPFNSTTLPFTCPQGGTFHACASSPSSFLGCCTSSNPCTTSCFQGNLRPVSFPSSLYGQFPDASCGRDSLFYTCLSSPPFWGCCKSNPCGGSGCKDGDLTAAFADNPAQQAWYFSGANSTTTPPTSTPTGPAETVTSTAEPNTTSTPPPPDDGSKEIHVGAIAGGAAAGGIILLLLIALVVYLLRSRWRNPKFSYPVGGCVPLAYRHDDSDAPGTMAQQYSAGEMEYPPTYTSPIPPFAQQKFHAYTTTTTSSSSPQNSPGSPSLSYELPGSPPPIDRGQEGTQAQRARHFSELSGDTAVRCELPETPGKEGKDGFGGVDEGGGGQRGSGRVRSPVVFEEIFAEEGEKGRVAGADRVI</sequence>
<keyword evidence="2" id="KW-0812">Transmembrane</keyword>
<dbReference type="Proteomes" id="UP000799778">
    <property type="component" value="Unassembled WGS sequence"/>
</dbReference>
<dbReference type="AlphaFoldDB" id="A0A6A5Y8E1"/>
<accession>A0A6A5Y8E1</accession>
<feature type="compositionally biased region" description="Gly residues" evidence="1">
    <location>
        <begin position="329"/>
        <end position="342"/>
    </location>
</feature>
<proteinExistence type="predicted"/>
<keyword evidence="2" id="KW-0472">Membrane</keyword>
<name>A0A6A5Y8E1_9PLEO</name>
<feature type="region of interest" description="Disordered" evidence="1">
    <location>
        <begin position="130"/>
        <end position="171"/>
    </location>
</feature>
<protein>
    <submittedName>
        <fullName evidence="3">Uncharacterized protein</fullName>
    </submittedName>
</protein>
<feature type="region of interest" description="Disordered" evidence="1">
    <location>
        <begin position="261"/>
        <end position="346"/>
    </location>
</feature>
<organism evidence="3 4">
    <name type="scientific">Aaosphaeria arxii CBS 175.79</name>
    <dbReference type="NCBI Taxonomy" id="1450172"/>
    <lineage>
        <taxon>Eukaryota</taxon>
        <taxon>Fungi</taxon>
        <taxon>Dikarya</taxon>
        <taxon>Ascomycota</taxon>
        <taxon>Pezizomycotina</taxon>
        <taxon>Dothideomycetes</taxon>
        <taxon>Pleosporomycetidae</taxon>
        <taxon>Pleosporales</taxon>
        <taxon>Pleosporales incertae sedis</taxon>
        <taxon>Aaosphaeria</taxon>
    </lineage>
</organism>
<reference evidence="3" key="1">
    <citation type="journal article" date="2020" name="Stud. Mycol.">
        <title>101 Dothideomycetes genomes: a test case for predicting lifestyles and emergence of pathogens.</title>
        <authorList>
            <person name="Haridas S."/>
            <person name="Albert R."/>
            <person name="Binder M."/>
            <person name="Bloem J."/>
            <person name="Labutti K."/>
            <person name="Salamov A."/>
            <person name="Andreopoulos B."/>
            <person name="Baker S."/>
            <person name="Barry K."/>
            <person name="Bills G."/>
            <person name="Bluhm B."/>
            <person name="Cannon C."/>
            <person name="Castanera R."/>
            <person name="Culley D."/>
            <person name="Daum C."/>
            <person name="Ezra D."/>
            <person name="Gonzalez J."/>
            <person name="Henrissat B."/>
            <person name="Kuo A."/>
            <person name="Liang C."/>
            <person name="Lipzen A."/>
            <person name="Lutzoni F."/>
            <person name="Magnuson J."/>
            <person name="Mondo S."/>
            <person name="Nolan M."/>
            <person name="Ohm R."/>
            <person name="Pangilinan J."/>
            <person name="Park H.-J."/>
            <person name="Ramirez L."/>
            <person name="Alfaro M."/>
            <person name="Sun H."/>
            <person name="Tritt A."/>
            <person name="Yoshinaga Y."/>
            <person name="Zwiers L.-H."/>
            <person name="Turgeon B."/>
            <person name="Goodwin S."/>
            <person name="Spatafora J."/>
            <person name="Crous P."/>
            <person name="Grigoriev I."/>
        </authorList>
    </citation>
    <scope>NUCLEOTIDE SEQUENCE</scope>
    <source>
        <strain evidence="3">CBS 175.79</strain>
    </source>
</reference>
<evidence type="ECO:0000313" key="3">
    <source>
        <dbReference type="EMBL" id="KAF2021835.1"/>
    </source>
</evidence>
<keyword evidence="4" id="KW-1185">Reference proteome</keyword>
<dbReference type="RefSeq" id="XP_033390174.1">
    <property type="nucleotide sequence ID" value="XM_033525665.1"/>
</dbReference>
<evidence type="ECO:0000256" key="1">
    <source>
        <dbReference type="SAM" id="MobiDB-lite"/>
    </source>
</evidence>
<keyword evidence="2" id="KW-1133">Transmembrane helix</keyword>
<feature type="transmembrane region" description="Helical" evidence="2">
    <location>
        <begin position="171"/>
        <end position="198"/>
    </location>
</feature>
<dbReference type="EMBL" id="ML978066">
    <property type="protein sequence ID" value="KAF2021835.1"/>
    <property type="molecule type" value="Genomic_DNA"/>
</dbReference>
<dbReference type="GeneID" id="54283062"/>
<evidence type="ECO:0000313" key="4">
    <source>
        <dbReference type="Proteomes" id="UP000799778"/>
    </source>
</evidence>